<sequence length="249" mass="29503">MITKGVKDLRYYDSEIIIKRNNIRNIFITKSKNVKTGDIQCMSNDDLKIIFDLYDEIFFNNYFRENFKGTLKFSLSTRMTSAAGKTIYSRKIKLLEEAQESYEIRMGIKFFFEYYKVERDKIVSGIKTKDSLEAFQIVFEHELCHLIELHLYKESSCKKIRFKTMVYNMFAHTDVVHQLPSQKEIISEKYGLIIGQKVSFLNDGKTYNGFIYKINKRATVMVKDNKGTYGDEMGNVYSKWYVQFEKLNY</sequence>
<accession>A0ABS6BSC8</accession>
<dbReference type="EMBL" id="JAHLDV010000014">
    <property type="protein sequence ID" value="MBU3159826.1"/>
    <property type="molecule type" value="Genomic_DNA"/>
</dbReference>
<keyword evidence="2" id="KW-1185">Reference proteome</keyword>
<dbReference type="Proteomes" id="UP000776252">
    <property type="component" value="Unassembled WGS sequence"/>
</dbReference>
<protein>
    <recommendedName>
        <fullName evidence="3">SprT-like family protein</fullName>
    </recommendedName>
</protein>
<gene>
    <name evidence="1" type="ORF">KPL37_08685</name>
</gene>
<evidence type="ECO:0000313" key="2">
    <source>
        <dbReference type="Proteomes" id="UP000776252"/>
    </source>
</evidence>
<comment type="caution">
    <text evidence="1">The sequence shown here is derived from an EMBL/GenBank/DDBJ whole genome shotgun (WGS) entry which is preliminary data.</text>
</comment>
<dbReference type="RefSeq" id="WP_216148043.1">
    <property type="nucleotide sequence ID" value="NZ_JAHLDV010000014.1"/>
</dbReference>
<proteinExistence type="predicted"/>
<evidence type="ECO:0000313" key="1">
    <source>
        <dbReference type="EMBL" id="MBU3159826.1"/>
    </source>
</evidence>
<organism evidence="1 2">
    <name type="scientific">Clostridium frigoris</name>
    <dbReference type="NCBI Taxonomy" id="205327"/>
    <lineage>
        <taxon>Bacteria</taxon>
        <taxon>Bacillati</taxon>
        <taxon>Bacillota</taxon>
        <taxon>Clostridia</taxon>
        <taxon>Eubacteriales</taxon>
        <taxon>Clostridiaceae</taxon>
        <taxon>Clostridium</taxon>
    </lineage>
</organism>
<name>A0ABS6BSC8_9CLOT</name>
<reference evidence="1 2" key="1">
    <citation type="submission" date="2021-06" db="EMBL/GenBank/DDBJ databases">
        <title>Clostridia strains as spoilage organisms.</title>
        <authorList>
            <person name="Wambui J."/>
            <person name="Stephan R."/>
            <person name="Stevens M.J.A."/>
        </authorList>
    </citation>
    <scope>NUCLEOTIDE SEQUENCE [LARGE SCALE GENOMIC DNA]</scope>
    <source>
        <strain evidence="1 2">DSM 14204</strain>
    </source>
</reference>
<evidence type="ECO:0008006" key="3">
    <source>
        <dbReference type="Google" id="ProtNLM"/>
    </source>
</evidence>